<evidence type="ECO:0000256" key="7">
    <source>
        <dbReference type="ARBA" id="ARBA00023136"/>
    </source>
</evidence>
<comment type="similarity">
    <text evidence="2 8">Belongs to the cytochrome c oxidase subunit 3 family.</text>
</comment>
<dbReference type="InterPro" id="IPR000298">
    <property type="entry name" value="Cyt_c_oxidase-like_su3"/>
</dbReference>
<comment type="function">
    <text evidence="8">Component of the cytochrome c oxidase, the last enzyme in the mitochondrial electron transport chain which drives oxidative phosphorylation. The respiratory chain contains 3 multisubunit complexes succinate dehydrogenase (complex II, CII), ubiquinol-cytochrome c oxidoreductase (cytochrome b-c1 complex, complex III, CIII) and cytochrome c oxidase (complex IV, CIV), that cooperate to transfer electrons derived from NADH and succinate to molecular oxygen, creating an electrochemical gradient over the inner membrane that drives transmembrane transport and the ATP synthase. Cytochrome c oxidase is the component of the respiratory chain that catalyzes the reduction of oxygen to water. Electrons originating from reduced cytochrome c in the intermembrane space (IMS) are transferred via the dinuclear copper A center (CU(A)) of subunit 2 and heme A of subunit 1 to the active site in subunit 1, a binuclear center (BNC) formed by heme A3 and copper B (CU(B)). The BNC reduces molecular oxygen to 2 water molecules using 4 electrons from cytochrome c in the IMS and 4 protons from the mitochondrial matrix.</text>
</comment>
<accession>A0A023VWK3</accession>
<dbReference type="PANTHER" id="PTHR11403">
    <property type="entry name" value="CYTOCHROME C OXIDASE SUBUNIT III"/>
    <property type="match status" value="1"/>
</dbReference>
<feature type="transmembrane region" description="Helical" evidence="9">
    <location>
        <begin position="160"/>
        <end position="178"/>
    </location>
</feature>
<geneLocation type="mitochondrion" evidence="11"/>
<dbReference type="InterPro" id="IPR024791">
    <property type="entry name" value="Cyt_c/ubiquinol_Oxase_su3"/>
</dbReference>
<dbReference type="EMBL" id="KJ476150">
    <property type="protein sequence ID" value="AHY20089.1"/>
    <property type="molecule type" value="Genomic_DNA"/>
</dbReference>
<feature type="transmembrane region" description="Helical" evidence="9">
    <location>
        <begin position="41"/>
        <end position="61"/>
    </location>
</feature>
<protein>
    <recommendedName>
        <fullName evidence="3 8">Cytochrome c oxidase subunit 3</fullName>
    </recommendedName>
</protein>
<keyword evidence="5" id="KW-1278">Translocase</keyword>
<dbReference type="PANTHER" id="PTHR11403:SF7">
    <property type="entry name" value="CYTOCHROME C OXIDASE SUBUNIT 3"/>
    <property type="match status" value="1"/>
</dbReference>
<evidence type="ECO:0000259" key="10">
    <source>
        <dbReference type="PROSITE" id="PS50253"/>
    </source>
</evidence>
<dbReference type="GO" id="GO:0016020">
    <property type="term" value="C:membrane"/>
    <property type="evidence" value="ECO:0007669"/>
    <property type="project" value="UniProtKB-SubCell"/>
</dbReference>
<keyword evidence="6 9" id="KW-1133">Transmembrane helix</keyword>
<dbReference type="InterPro" id="IPR035973">
    <property type="entry name" value="Cyt_c_oxidase_su3-like_sf"/>
</dbReference>
<keyword evidence="8 11" id="KW-0496">Mitochondrion</keyword>
<dbReference type="InterPro" id="IPR013833">
    <property type="entry name" value="Cyt_c_oxidase_su3_a-hlx"/>
</dbReference>
<dbReference type="AlphaFoldDB" id="A0A023VWK3"/>
<feature type="transmembrane region" description="Helical" evidence="9">
    <location>
        <begin position="198"/>
        <end position="222"/>
    </location>
</feature>
<dbReference type="CDD" id="cd01665">
    <property type="entry name" value="Cyt_c_Oxidase_III"/>
    <property type="match status" value="1"/>
</dbReference>
<dbReference type="PROSITE" id="PS50253">
    <property type="entry name" value="COX3"/>
    <property type="match status" value="1"/>
</dbReference>
<evidence type="ECO:0000256" key="9">
    <source>
        <dbReference type="SAM" id="Phobius"/>
    </source>
</evidence>
<dbReference type="Gene3D" id="1.10.287.70">
    <property type="match status" value="1"/>
</dbReference>
<comment type="subcellular location">
    <subcellularLocation>
        <location evidence="1">Membrane</location>
        <topology evidence="1">Multi-pass membrane protein</topology>
    </subcellularLocation>
</comment>
<feature type="transmembrane region" description="Helical" evidence="9">
    <location>
        <begin position="12"/>
        <end position="35"/>
    </location>
</feature>
<organism evidence="11">
    <name type="scientific">Meloidogyne chitwoodi</name>
    <name type="common">Columbia root-knot nematode worm</name>
    <dbReference type="NCBI Taxonomy" id="59747"/>
    <lineage>
        <taxon>Eukaryota</taxon>
        <taxon>Metazoa</taxon>
        <taxon>Ecdysozoa</taxon>
        <taxon>Nematoda</taxon>
        <taxon>Chromadorea</taxon>
        <taxon>Rhabditida</taxon>
        <taxon>Tylenchina</taxon>
        <taxon>Tylenchomorpha</taxon>
        <taxon>Tylenchoidea</taxon>
        <taxon>Meloidogynidae</taxon>
        <taxon>Meloidogyninae</taxon>
        <taxon>Meloidogyne</taxon>
    </lineage>
</organism>
<gene>
    <name evidence="11" type="primary">cox3</name>
</gene>
<keyword evidence="4 8" id="KW-0812">Transmembrane</keyword>
<dbReference type="Pfam" id="PF00510">
    <property type="entry name" value="COX3"/>
    <property type="match status" value="1"/>
</dbReference>
<dbReference type="GO" id="GO:0004129">
    <property type="term" value="F:cytochrome-c oxidase activity"/>
    <property type="evidence" value="ECO:0007669"/>
    <property type="project" value="InterPro"/>
</dbReference>
<name>A0A023VWK3_MELCH</name>
<dbReference type="GO" id="GO:0006123">
    <property type="term" value="P:mitochondrial electron transport, cytochrome c to oxygen"/>
    <property type="evidence" value="ECO:0007669"/>
    <property type="project" value="TreeGrafter"/>
</dbReference>
<evidence type="ECO:0000256" key="5">
    <source>
        <dbReference type="ARBA" id="ARBA00022967"/>
    </source>
</evidence>
<dbReference type="SUPFAM" id="SSF81452">
    <property type="entry name" value="Cytochrome c oxidase subunit III-like"/>
    <property type="match status" value="1"/>
</dbReference>
<dbReference type="GO" id="GO:0005739">
    <property type="term" value="C:mitochondrion"/>
    <property type="evidence" value="ECO:0007669"/>
    <property type="project" value="TreeGrafter"/>
</dbReference>
<evidence type="ECO:0000313" key="11">
    <source>
        <dbReference type="EMBL" id="AHY20089.1"/>
    </source>
</evidence>
<feature type="transmembrane region" description="Helical" evidence="9">
    <location>
        <begin position="82"/>
        <end position="103"/>
    </location>
</feature>
<dbReference type="Gene3D" id="1.20.120.80">
    <property type="entry name" value="Cytochrome c oxidase, subunit III, four-helix bundle"/>
    <property type="match status" value="1"/>
</dbReference>
<proteinExistence type="inferred from homology"/>
<feature type="transmembrane region" description="Helical" evidence="9">
    <location>
        <begin position="234"/>
        <end position="258"/>
    </location>
</feature>
<evidence type="ECO:0000256" key="4">
    <source>
        <dbReference type="ARBA" id="ARBA00022692"/>
    </source>
</evidence>
<evidence type="ECO:0000256" key="8">
    <source>
        <dbReference type="RuleBase" id="RU003375"/>
    </source>
</evidence>
<keyword evidence="7 9" id="KW-0472">Membrane</keyword>
<evidence type="ECO:0000256" key="1">
    <source>
        <dbReference type="ARBA" id="ARBA00004141"/>
    </source>
</evidence>
<evidence type="ECO:0000256" key="2">
    <source>
        <dbReference type="ARBA" id="ARBA00010581"/>
    </source>
</evidence>
<evidence type="ECO:0000256" key="3">
    <source>
        <dbReference type="ARBA" id="ARBA00015944"/>
    </source>
</evidence>
<sequence length="259" mass="31799">MVYYWKFNFFNILVESSYPIFLSFFLFSFFFSLMIFFKVNFYFFFCISFFFLFFCLLVWVKNVFVESLIGNHSFFMQDGFKVCFYYFLFSELMFFFSLFWFFFDTSLVPLEELGIYWVPSGLEMVNPFSLPFLNSLILLGSAITLTYVHYNFLKMLKNMYFFFFTLLLGLMFLSFQIFEYKMMMFSFSDGIFGSIFYFMTGFHGLHVFFGLIFLLMNFFLLINNNLLMSHHLSFEFSIIYWHFVDVIWLYLFIFLYWWS</sequence>
<evidence type="ECO:0000256" key="6">
    <source>
        <dbReference type="ARBA" id="ARBA00022989"/>
    </source>
</evidence>
<reference evidence="11" key="1">
    <citation type="journal article" date="2014" name="Mol. Biochem. Parasitol.">
        <title>Mitochondrial genomes of Meloidogyne chitwoodi and M. incognita (Nematoda: Tylenchina): comparative analysis, gene order and phylogenetic relationships with other nematodes.</title>
        <authorList>
            <person name="Humphreys-Pereira D.A."/>
            <person name="Elling A.A."/>
        </authorList>
    </citation>
    <scope>NUCLEOTIDE SEQUENCE</scope>
</reference>
<feature type="transmembrane region" description="Helical" evidence="9">
    <location>
        <begin position="128"/>
        <end position="148"/>
    </location>
</feature>
<feature type="domain" description="Heme-copper oxidase subunit III family profile" evidence="10">
    <location>
        <begin position="6"/>
        <end position="259"/>
    </location>
</feature>
<dbReference type="InterPro" id="IPR033945">
    <property type="entry name" value="Cyt_c_oxase_su3_dom"/>
</dbReference>